<feature type="region of interest" description="Disordered" evidence="1">
    <location>
        <begin position="236"/>
        <end position="280"/>
    </location>
</feature>
<feature type="region of interest" description="Disordered" evidence="1">
    <location>
        <begin position="443"/>
        <end position="471"/>
    </location>
</feature>
<feature type="region of interest" description="Disordered" evidence="1">
    <location>
        <begin position="594"/>
        <end position="637"/>
    </location>
</feature>
<evidence type="ECO:0000313" key="3">
    <source>
        <dbReference type="Proteomes" id="UP000825729"/>
    </source>
</evidence>
<evidence type="ECO:0000313" key="2">
    <source>
        <dbReference type="EMBL" id="KAG9459638.1"/>
    </source>
</evidence>
<feature type="compositionally biased region" description="Polar residues" evidence="1">
    <location>
        <begin position="461"/>
        <end position="471"/>
    </location>
</feature>
<gene>
    <name evidence="2" type="ORF">H6P81_004146</name>
</gene>
<feature type="compositionally biased region" description="Polar residues" evidence="1">
    <location>
        <begin position="252"/>
        <end position="270"/>
    </location>
</feature>
<feature type="region of interest" description="Disordered" evidence="1">
    <location>
        <begin position="524"/>
        <end position="544"/>
    </location>
</feature>
<feature type="region of interest" description="Disordered" evidence="1">
    <location>
        <begin position="1"/>
        <end position="61"/>
    </location>
</feature>
<dbReference type="Proteomes" id="UP000825729">
    <property type="component" value="Unassembled WGS sequence"/>
</dbReference>
<protein>
    <submittedName>
        <fullName evidence="2">Uncharacterized protein</fullName>
    </submittedName>
</protein>
<name>A0AAV7FES0_ARIFI</name>
<comment type="caution">
    <text evidence="2">The sequence shown here is derived from an EMBL/GenBank/DDBJ whole genome shotgun (WGS) entry which is preliminary data.</text>
</comment>
<dbReference type="InterPro" id="IPR045882">
    <property type="entry name" value="GPT1/2"/>
</dbReference>
<dbReference type="GO" id="GO:0008017">
    <property type="term" value="F:microtubule binding"/>
    <property type="evidence" value="ECO:0007669"/>
    <property type="project" value="InterPro"/>
</dbReference>
<feature type="compositionally biased region" description="Low complexity" evidence="1">
    <location>
        <begin position="236"/>
        <end position="247"/>
    </location>
</feature>
<organism evidence="2 3">
    <name type="scientific">Aristolochia fimbriata</name>
    <name type="common">White veined hardy Dutchman's pipe vine</name>
    <dbReference type="NCBI Taxonomy" id="158543"/>
    <lineage>
        <taxon>Eukaryota</taxon>
        <taxon>Viridiplantae</taxon>
        <taxon>Streptophyta</taxon>
        <taxon>Embryophyta</taxon>
        <taxon>Tracheophyta</taxon>
        <taxon>Spermatophyta</taxon>
        <taxon>Magnoliopsida</taxon>
        <taxon>Magnoliidae</taxon>
        <taxon>Piperales</taxon>
        <taxon>Aristolochiaceae</taxon>
        <taxon>Aristolochia</taxon>
    </lineage>
</organism>
<sequence>MPKRSLAECEEPSKDNKEQLYNPSLKELENYGNFMPVTDNGFGKPIVSEEPNPPKRKRRSGGCNLRKSLAWNSAFFTEEGVLDPDELSNLTCPLSECDENLLHTVNGEKTLQLPESYKDGCNLKELDENLFKELGTGSINEENDFKSRFGVLECSPKQGHSFLKESLAVHSTKNLNKSVSRHGGCPGNATIKSSQSTPAVKIVAKIASKSTPSDKFGCTASSIRSFSNNTTSTIRSFSNSSKENSISLPQLKGSTQIGMSNVGSKTNLEPNMNAHAKPSRLRMPSPSLGFFSQAKSSIPQSINSQKNNEHFNLPESCLPISRKHSMHHSRMSAPPKFKTSAMIPASSVASSSMLYNSVHSSKCAVPSEITAASVSTLYSSMKPGKLTNLEMKCQSDSSSLCNPMSVQACSSSEKEVSVLHARSLPCGSVLSCNNGIDDTLSVEASDPDSQPQKLLKVQEQKGLSDSTSSSNQRAGKICFLSIKMDLTPNPDSLPCPNSAQNIDNELTCDPLSTEVEVCNPECSRTEDGVAQDGSKEITSPSREKDAAMLPVKEKLMVASKPDLASIKINAAPFSDEWLAAIEAAGEDVLKMKTGAVQNSPPEKTLPEPSPWSPVKRNSNAGPFDCTKYTVHPTTTDS</sequence>
<dbReference type="PANTHER" id="PTHR33737:SF2">
    <property type="entry name" value="OS12G0102700 PROTEIN"/>
    <property type="match status" value="1"/>
</dbReference>
<dbReference type="PANTHER" id="PTHR33737">
    <property type="entry name" value="OS05G0121800 PROTEIN"/>
    <property type="match status" value="1"/>
</dbReference>
<keyword evidence="3" id="KW-1185">Reference proteome</keyword>
<dbReference type="EMBL" id="JAINDJ010000002">
    <property type="protein sequence ID" value="KAG9459638.1"/>
    <property type="molecule type" value="Genomic_DNA"/>
</dbReference>
<evidence type="ECO:0000256" key="1">
    <source>
        <dbReference type="SAM" id="MobiDB-lite"/>
    </source>
</evidence>
<proteinExistence type="predicted"/>
<reference evidence="2 3" key="1">
    <citation type="submission" date="2021-07" db="EMBL/GenBank/DDBJ databases">
        <title>The Aristolochia fimbriata genome: insights into angiosperm evolution, floral development and chemical biosynthesis.</title>
        <authorList>
            <person name="Jiao Y."/>
        </authorList>
    </citation>
    <scope>NUCLEOTIDE SEQUENCE [LARGE SCALE GENOMIC DNA]</scope>
    <source>
        <strain evidence="2">IBCAS-2021</strain>
        <tissue evidence="2">Leaf</tissue>
    </source>
</reference>
<accession>A0AAV7FES0</accession>
<feature type="compositionally biased region" description="Basic and acidic residues" evidence="1">
    <location>
        <begin position="1"/>
        <end position="18"/>
    </location>
</feature>
<dbReference type="AlphaFoldDB" id="A0AAV7FES0"/>